<evidence type="ECO:0000256" key="6">
    <source>
        <dbReference type="ARBA" id="ARBA00022490"/>
    </source>
</evidence>
<reference evidence="19" key="1">
    <citation type="submission" date="2025-08" db="UniProtKB">
        <authorList>
            <consortium name="RefSeq"/>
        </authorList>
    </citation>
    <scope>IDENTIFICATION</scope>
    <source>
        <tissue evidence="19">Entire body</tissue>
    </source>
</reference>
<keyword evidence="9" id="KW-0539">Nucleus</keyword>
<dbReference type="Proteomes" id="UP000192223">
    <property type="component" value="Unplaced"/>
</dbReference>
<evidence type="ECO:0000256" key="16">
    <source>
        <dbReference type="SAM" id="MobiDB-lite"/>
    </source>
</evidence>
<dbReference type="STRING" id="224129.A0A1W4X8Y2"/>
<gene>
    <name evidence="19" type="primary">LOC108739447</name>
</gene>
<keyword evidence="10" id="KW-0449">Lipoprotein</keyword>
<dbReference type="PANTHER" id="PTHR20531">
    <property type="entry name" value="N-ALPHA-ACETYLTRANSFERASE 40"/>
    <property type="match status" value="1"/>
</dbReference>
<dbReference type="InterPro" id="IPR039949">
    <property type="entry name" value="NAA40"/>
</dbReference>
<evidence type="ECO:0000313" key="19">
    <source>
        <dbReference type="RefSeq" id="XP_018328848.1"/>
    </source>
</evidence>
<keyword evidence="6" id="KW-0963">Cytoplasm</keyword>
<dbReference type="RefSeq" id="XP_018328848.1">
    <property type="nucleotide sequence ID" value="XM_018473346.2"/>
</dbReference>
<dbReference type="GeneID" id="108739447"/>
<name>A0A1W4X8Y2_AGRPL</name>
<evidence type="ECO:0000256" key="1">
    <source>
        <dbReference type="ARBA" id="ARBA00004123"/>
    </source>
</evidence>
<dbReference type="GO" id="GO:0010485">
    <property type="term" value="F:histone H4 acetyltransferase activity"/>
    <property type="evidence" value="ECO:0007669"/>
    <property type="project" value="InterPro"/>
</dbReference>
<evidence type="ECO:0000256" key="14">
    <source>
        <dbReference type="ARBA" id="ARBA00079213"/>
    </source>
</evidence>
<dbReference type="SUPFAM" id="SSF55729">
    <property type="entry name" value="Acyl-CoA N-acyltransferases (Nat)"/>
    <property type="match status" value="1"/>
</dbReference>
<evidence type="ECO:0000256" key="3">
    <source>
        <dbReference type="ARBA" id="ARBA00008870"/>
    </source>
</evidence>
<accession>A0A1W4X8Y2</accession>
<dbReference type="PANTHER" id="PTHR20531:SF1">
    <property type="entry name" value="N-ALPHA-ACETYLTRANSFERASE 40"/>
    <property type="match status" value="1"/>
</dbReference>
<evidence type="ECO:0000256" key="11">
    <source>
        <dbReference type="ARBA" id="ARBA00023315"/>
    </source>
</evidence>
<comment type="catalytic activity">
    <reaction evidence="12">
        <text>N-terminal L-seryl-[histone H2A] + acetyl-CoA = N-terminal N(alpha)-acetyl-L-seryl-[histone H2A] + CoA + H(+)</text>
        <dbReference type="Rhea" id="RHEA:50600"/>
        <dbReference type="Rhea" id="RHEA-COMP:12742"/>
        <dbReference type="Rhea" id="RHEA-COMP:12744"/>
        <dbReference type="ChEBI" id="CHEBI:15378"/>
        <dbReference type="ChEBI" id="CHEBI:57287"/>
        <dbReference type="ChEBI" id="CHEBI:57288"/>
        <dbReference type="ChEBI" id="CHEBI:64738"/>
        <dbReference type="ChEBI" id="CHEBI:83690"/>
        <dbReference type="EC" id="2.3.1.257"/>
    </reaction>
</comment>
<evidence type="ECO:0000256" key="13">
    <source>
        <dbReference type="ARBA" id="ARBA00049524"/>
    </source>
</evidence>
<comment type="catalytic activity">
    <reaction evidence="13">
        <text>N-terminal L-seryl-[histone H4] + acetyl-CoA = N-terminal N(alpha)-acetyl-L-seryl-[histone H4] + CoA + H(+)</text>
        <dbReference type="Rhea" id="RHEA:50596"/>
        <dbReference type="Rhea" id="RHEA-COMP:12740"/>
        <dbReference type="Rhea" id="RHEA-COMP:12743"/>
        <dbReference type="ChEBI" id="CHEBI:15378"/>
        <dbReference type="ChEBI" id="CHEBI:57287"/>
        <dbReference type="ChEBI" id="CHEBI:57288"/>
        <dbReference type="ChEBI" id="CHEBI:64738"/>
        <dbReference type="ChEBI" id="CHEBI:83690"/>
        <dbReference type="EC" id="2.3.1.257"/>
    </reaction>
</comment>
<keyword evidence="18" id="KW-1185">Reference proteome</keyword>
<evidence type="ECO:0000313" key="18">
    <source>
        <dbReference type="Proteomes" id="UP000192223"/>
    </source>
</evidence>
<keyword evidence="8" id="KW-0519">Myristate</keyword>
<comment type="subcellular location">
    <subcellularLocation>
        <location evidence="2">Cytoplasm</location>
    </subcellularLocation>
    <subcellularLocation>
        <location evidence="1">Nucleus</location>
    </subcellularLocation>
</comment>
<comment type="similarity">
    <text evidence="3">Belongs to the acetyltransferase family. NAA40 subfamily.</text>
</comment>
<evidence type="ECO:0000256" key="15">
    <source>
        <dbReference type="ARBA" id="ARBA00082154"/>
    </source>
</evidence>
<feature type="compositionally biased region" description="Basic and acidic residues" evidence="16">
    <location>
        <begin position="1"/>
        <end position="11"/>
    </location>
</feature>
<dbReference type="GO" id="GO:0005737">
    <property type="term" value="C:cytoplasm"/>
    <property type="evidence" value="ECO:0007669"/>
    <property type="project" value="UniProtKB-SubCell"/>
</dbReference>
<keyword evidence="7" id="KW-0808">Transferase</keyword>
<protein>
    <recommendedName>
        <fullName evidence="5">N-alpha-acetyltransferase 40</fullName>
        <ecNumber evidence="4">2.3.1.257</ecNumber>
    </recommendedName>
    <alternativeName>
        <fullName evidence="14">N-acetyltransferase 11</fullName>
    </alternativeName>
    <alternativeName>
        <fullName evidence="15">N-alpha-acetyltransferase D</fullName>
    </alternativeName>
</protein>
<dbReference type="FunCoup" id="A0A1W4X8Y2">
    <property type="interactions" value="2072"/>
</dbReference>
<dbReference type="EC" id="2.3.1.257" evidence="4"/>
<keyword evidence="11" id="KW-0012">Acyltransferase</keyword>
<evidence type="ECO:0000256" key="7">
    <source>
        <dbReference type="ARBA" id="ARBA00022679"/>
    </source>
</evidence>
<dbReference type="PROSITE" id="PS51186">
    <property type="entry name" value="GNAT"/>
    <property type="match status" value="1"/>
</dbReference>
<dbReference type="KEGG" id="apln:108739447"/>
<evidence type="ECO:0000259" key="17">
    <source>
        <dbReference type="PROSITE" id="PS51186"/>
    </source>
</evidence>
<dbReference type="GO" id="GO:1990189">
    <property type="term" value="F:protein N-terminal-serine acetyltransferase activity"/>
    <property type="evidence" value="ECO:0007669"/>
    <property type="project" value="UniProtKB-EC"/>
</dbReference>
<organism evidence="18 19">
    <name type="scientific">Agrilus planipennis</name>
    <name type="common">Emerald ash borer</name>
    <name type="synonym">Agrilus marcopoli</name>
    <dbReference type="NCBI Taxonomy" id="224129"/>
    <lineage>
        <taxon>Eukaryota</taxon>
        <taxon>Metazoa</taxon>
        <taxon>Ecdysozoa</taxon>
        <taxon>Arthropoda</taxon>
        <taxon>Hexapoda</taxon>
        <taxon>Insecta</taxon>
        <taxon>Pterygota</taxon>
        <taxon>Neoptera</taxon>
        <taxon>Endopterygota</taxon>
        <taxon>Coleoptera</taxon>
        <taxon>Polyphaga</taxon>
        <taxon>Elateriformia</taxon>
        <taxon>Buprestoidea</taxon>
        <taxon>Buprestidae</taxon>
        <taxon>Agrilinae</taxon>
        <taxon>Agrilus</taxon>
    </lineage>
</organism>
<evidence type="ECO:0000256" key="12">
    <source>
        <dbReference type="ARBA" id="ARBA00047821"/>
    </source>
</evidence>
<dbReference type="InterPro" id="IPR016181">
    <property type="entry name" value="Acyl_CoA_acyltransferase"/>
</dbReference>
<evidence type="ECO:0000256" key="10">
    <source>
        <dbReference type="ARBA" id="ARBA00023288"/>
    </source>
</evidence>
<dbReference type="InterPro" id="IPR000182">
    <property type="entry name" value="GNAT_dom"/>
</dbReference>
<dbReference type="OrthoDB" id="424551at2759"/>
<feature type="domain" description="N-acetyltransferase" evidence="17">
    <location>
        <begin position="63"/>
        <end position="217"/>
    </location>
</feature>
<feature type="region of interest" description="Disordered" evidence="16">
    <location>
        <begin position="1"/>
        <end position="22"/>
    </location>
</feature>
<sequence>MPRKEDKSSKSKEKRQKRKEEQMKIKLAQEKVDIANRLEDPLATFPAFQTFIKDGLLVQFQTKKVTDLDESVREWIFDLTKRNMKEKYETCSWGWNEKKKKEEMMDERAWYLIAKTDANDFIGFSHFRFDIDEGLEVLYCYELQLETIVQKRGLGKFMMQIIELIAFKNDMKKVVLTVLKNNPNSGFFKKMNYKLDESSPEDSDYETIPYEILSKLNKKLLSND</sequence>
<dbReference type="InParanoid" id="A0A1W4X8Y2"/>
<dbReference type="GO" id="GO:0043998">
    <property type="term" value="F:histone H2A acetyltransferase activity"/>
    <property type="evidence" value="ECO:0007669"/>
    <property type="project" value="InterPro"/>
</dbReference>
<dbReference type="AlphaFoldDB" id="A0A1W4X8Y2"/>
<evidence type="ECO:0000256" key="2">
    <source>
        <dbReference type="ARBA" id="ARBA00004496"/>
    </source>
</evidence>
<dbReference type="FunFam" id="3.40.630.30:FF:000033">
    <property type="entry name" value="N-alpha-acetyltransferase 40 isoform X1"/>
    <property type="match status" value="1"/>
</dbReference>
<proteinExistence type="inferred from homology"/>
<dbReference type="GO" id="GO:0005634">
    <property type="term" value="C:nucleus"/>
    <property type="evidence" value="ECO:0007669"/>
    <property type="project" value="UniProtKB-SubCell"/>
</dbReference>
<dbReference type="Gene3D" id="3.40.630.30">
    <property type="match status" value="1"/>
</dbReference>
<evidence type="ECO:0000256" key="8">
    <source>
        <dbReference type="ARBA" id="ARBA00022707"/>
    </source>
</evidence>
<evidence type="ECO:0000256" key="9">
    <source>
        <dbReference type="ARBA" id="ARBA00023242"/>
    </source>
</evidence>
<evidence type="ECO:0000256" key="4">
    <source>
        <dbReference type="ARBA" id="ARBA00012950"/>
    </source>
</evidence>
<evidence type="ECO:0000256" key="5">
    <source>
        <dbReference type="ARBA" id="ARBA00015043"/>
    </source>
</evidence>
<dbReference type="Pfam" id="PF00583">
    <property type="entry name" value="Acetyltransf_1"/>
    <property type="match status" value="1"/>
</dbReference>